<gene>
    <name evidence="3" type="ORF">QT716_08385</name>
</gene>
<name>A0ABU4FZC4_9BACL</name>
<dbReference type="Pfam" id="PF00188">
    <property type="entry name" value="CAP"/>
    <property type="match status" value="1"/>
</dbReference>
<evidence type="ECO:0000259" key="1">
    <source>
        <dbReference type="Pfam" id="PF00188"/>
    </source>
</evidence>
<evidence type="ECO:0000313" key="3">
    <source>
        <dbReference type="EMBL" id="MDW0110073.1"/>
    </source>
</evidence>
<dbReference type="CDD" id="cd05379">
    <property type="entry name" value="CAP_bacterial"/>
    <property type="match status" value="1"/>
</dbReference>
<reference evidence="3 4" key="1">
    <citation type="submission" date="2023-06" db="EMBL/GenBank/DDBJ databases">
        <title>Sporosarcina sp. nov., isolated from Korean traditional fermented seafood 'Jeotgal'.</title>
        <authorList>
            <person name="Yang A.-I."/>
            <person name="Shin N.-R."/>
        </authorList>
    </citation>
    <scope>NUCLEOTIDE SEQUENCE [LARGE SCALE GENOMIC DNA]</scope>
    <source>
        <strain evidence="3 4">KCTC3840</strain>
    </source>
</reference>
<evidence type="ECO:0000259" key="2">
    <source>
        <dbReference type="Pfam" id="PF14504"/>
    </source>
</evidence>
<dbReference type="Gene3D" id="3.40.33.10">
    <property type="entry name" value="CAP"/>
    <property type="match status" value="1"/>
</dbReference>
<organism evidence="3 4">
    <name type="scientific">Sporosarcina aquimarina</name>
    <dbReference type="NCBI Taxonomy" id="114975"/>
    <lineage>
        <taxon>Bacteria</taxon>
        <taxon>Bacillati</taxon>
        <taxon>Bacillota</taxon>
        <taxon>Bacilli</taxon>
        <taxon>Bacillales</taxon>
        <taxon>Caryophanaceae</taxon>
        <taxon>Sporosarcina</taxon>
    </lineage>
</organism>
<dbReference type="InterPro" id="IPR014044">
    <property type="entry name" value="CAP_dom"/>
</dbReference>
<dbReference type="SUPFAM" id="SSF55797">
    <property type="entry name" value="PR-1-like"/>
    <property type="match status" value="1"/>
</dbReference>
<protein>
    <submittedName>
        <fullName evidence="3">CAP-associated domain-containing protein</fullName>
    </submittedName>
</protein>
<dbReference type="PANTHER" id="PTHR31157">
    <property type="entry name" value="SCP DOMAIN-CONTAINING PROTEIN"/>
    <property type="match status" value="1"/>
</dbReference>
<proteinExistence type="predicted"/>
<dbReference type="RefSeq" id="WP_317935612.1">
    <property type="nucleotide sequence ID" value="NZ_JAUBDH010000004.1"/>
</dbReference>
<comment type="caution">
    <text evidence="3">The sequence shown here is derived from an EMBL/GenBank/DDBJ whole genome shotgun (WGS) entry which is preliminary data.</text>
</comment>
<feature type="domain" description="CAP-associated" evidence="2">
    <location>
        <begin position="102"/>
        <end position="237"/>
    </location>
</feature>
<sequence>MKRLFLFFLLLVAVYIAKPYWEEPVSRYVNLSFLDPIDEKFENVVNKGSIESTIDSLRTSTQDLVGIISSKTERLRDAKQPVDKPTLAQPTASPISVNNLEIGDSSEQVTAELGEPKSQSINEYGTEWLTFHTDYQNFVMVSFDESNRVGALYTNDDLLSSTIGVTYGAEKADVRKALGQPLTKMRKGLNLFVLQEDEGMDLFKIEDVYAYVFYDLHQNSQVTAVELVSVALENKKKSLYADRSEALRNGFERQLFDLTNAARVRHGRSILDWDNAVAGTGRKHSTDMAENDYFAHDNLQGLSPFDRIKDDGIRFKRAGENLAYGQSSSIFAHEGLMNSKGHRENILLKDYSSLGVGVSFNKDMQPYFSEEFLLR</sequence>
<feature type="domain" description="SCP" evidence="1">
    <location>
        <begin position="256"/>
        <end position="364"/>
    </location>
</feature>
<evidence type="ECO:0000313" key="4">
    <source>
        <dbReference type="Proteomes" id="UP001280629"/>
    </source>
</evidence>
<accession>A0ABU4FZC4</accession>
<dbReference type="Proteomes" id="UP001280629">
    <property type="component" value="Unassembled WGS sequence"/>
</dbReference>
<dbReference type="InterPro" id="IPR029410">
    <property type="entry name" value="CAP_assoc"/>
</dbReference>
<dbReference type="EMBL" id="JAUBDH010000004">
    <property type="protein sequence ID" value="MDW0110073.1"/>
    <property type="molecule type" value="Genomic_DNA"/>
</dbReference>
<dbReference type="Pfam" id="PF14504">
    <property type="entry name" value="CAP_assoc_N"/>
    <property type="match status" value="1"/>
</dbReference>
<dbReference type="InterPro" id="IPR035940">
    <property type="entry name" value="CAP_sf"/>
</dbReference>
<keyword evidence="4" id="KW-1185">Reference proteome</keyword>
<dbReference type="PANTHER" id="PTHR31157:SF1">
    <property type="entry name" value="SCP DOMAIN-CONTAINING PROTEIN"/>
    <property type="match status" value="1"/>
</dbReference>